<name>A0A5C3M279_9AGAR</name>
<dbReference type="InterPro" id="IPR036397">
    <property type="entry name" value="RNaseH_sf"/>
</dbReference>
<organism evidence="2 3">
    <name type="scientific">Crucibulum laeve</name>
    <dbReference type="NCBI Taxonomy" id="68775"/>
    <lineage>
        <taxon>Eukaryota</taxon>
        <taxon>Fungi</taxon>
        <taxon>Dikarya</taxon>
        <taxon>Basidiomycota</taxon>
        <taxon>Agaricomycotina</taxon>
        <taxon>Agaricomycetes</taxon>
        <taxon>Agaricomycetidae</taxon>
        <taxon>Agaricales</taxon>
        <taxon>Agaricineae</taxon>
        <taxon>Nidulariaceae</taxon>
        <taxon>Crucibulum</taxon>
    </lineage>
</organism>
<evidence type="ECO:0000313" key="3">
    <source>
        <dbReference type="Proteomes" id="UP000308652"/>
    </source>
</evidence>
<proteinExistence type="predicted"/>
<dbReference type="SUPFAM" id="SSF53098">
    <property type="entry name" value="Ribonuclease H-like"/>
    <property type="match status" value="1"/>
</dbReference>
<sequence>MPNTSPSKMETISTDLCPPGSAPQMQTYIAANRKTSITAEQNNTSDLRIYTDRSGYEGNTGAAAVMYSAHQCNPIATLCYHMGPITNYTNVDAKGIGAMLALWLLLSTNSQSFIQIINKRGAQTGQYIQDSFLAMANDLQHSLPRTEKLQMHWISAHSEVISNKKADEEAK</sequence>
<feature type="region of interest" description="Disordered" evidence="1">
    <location>
        <begin position="1"/>
        <end position="21"/>
    </location>
</feature>
<protein>
    <submittedName>
        <fullName evidence="2">Uncharacterized protein</fullName>
    </submittedName>
</protein>
<dbReference type="InterPro" id="IPR012337">
    <property type="entry name" value="RNaseH-like_sf"/>
</dbReference>
<dbReference type="AlphaFoldDB" id="A0A5C3M279"/>
<dbReference type="EMBL" id="ML213601">
    <property type="protein sequence ID" value="TFK38887.1"/>
    <property type="molecule type" value="Genomic_DNA"/>
</dbReference>
<dbReference type="Proteomes" id="UP000308652">
    <property type="component" value="Unassembled WGS sequence"/>
</dbReference>
<feature type="compositionally biased region" description="Polar residues" evidence="1">
    <location>
        <begin position="1"/>
        <end position="14"/>
    </location>
</feature>
<evidence type="ECO:0000313" key="2">
    <source>
        <dbReference type="EMBL" id="TFK38887.1"/>
    </source>
</evidence>
<accession>A0A5C3M279</accession>
<gene>
    <name evidence="2" type="ORF">BDQ12DRAFT_722746</name>
</gene>
<evidence type="ECO:0000256" key="1">
    <source>
        <dbReference type="SAM" id="MobiDB-lite"/>
    </source>
</evidence>
<dbReference type="Gene3D" id="3.30.420.10">
    <property type="entry name" value="Ribonuclease H-like superfamily/Ribonuclease H"/>
    <property type="match status" value="1"/>
</dbReference>
<reference evidence="2 3" key="1">
    <citation type="journal article" date="2019" name="Nat. Ecol. Evol.">
        <title>Megaphylogeny resolves global patterns of mushroom evolution.</title>
        <authorList>
            <person name="Varga T."/>
            <person name="Krizsan K."/>
            <person name="Foldi C."/>
            <person name="Dima B."/>
            <person name="Sanchez-Garcia M."/>
            <person name="Sanchez-Ramirez S."/>
            <person name="Szollosi G.J."/>
            <person name="Szarkandi J.G."/>
            <person name="Papp V."/>
            <person name="Albert L."/>
            <person name="Andreopoulos W."/>
            <person name="Angelini C."/>
            <person name="Antonin V."/>
            <person name="Barry K.W."/>
            <person name="Bougher N.L."/>
            <person name="Buchanan P."/>
            <person name="Buyck B."/>
            <person name="Bense V."/>
            <person name="Catcheside P."/>
            <person name="Chovatia M."/>
            <person name="Cooper J."/>
            <person name="Damon W."/>
            <person name="Desjardin D."/>
            <person name="Finy P."/>
            <person name="Geml J."/>
            <person name="Haridas S."/>
            <person name="Hughes K."/>
            <person name="Justo A."/>
            <person name="Karasinski D."/>
            <person name="Kautmanova I."/>
            <person name="Kiss B."/>
            <person name="Kocsube S."/>
            <person name="Kotiranta H."/>
            <person name="LaButti K.M."/>
            <person name="Lechner B.E."/>
            <person name="Liimatainen K."/>
            <person name="Lipzen A."/>
            <person name="Lukacs Z."/>
            <person name="Mihaltcheva S."/>
            <person name="Morgado L.N."/>
            <person name="Niskanen T."/>
            <person name="Noordeloos M.E."/>
            <person name="Ohm R.A."/>
            <person name="Ortiz-Santana B."/>
            <person name="Ovrebo C."/>
            <person name="Racz N."/>
            <person name="Riley R."/>
            <person name="Savchenko A."/>
            <person name="Shiryaev A."/>
            <person name="Soop K."/>
            <person name="Spirin V."/>
            <person name="Szebenyi C."/>
            <person name="Tomsovsky M."/>
            <person name="Tulloss R.E."/>
            <person name="Uehling J."/>
            <person name="Grigoriev I.V."/>
            <person name="Vagvolgyi C."/>
            <person name="Papp T."/>
            <person name="Martin F.M."/>
            <person name="Miettinen O."/>
            <person name="Hibbett D.S."/>
            <person name="Nagy L.G."/>
        </authorList>
    </citation>
    <scope>NUCLEOTIDE SEQUENCE [LARGE SCALE GENOMIC DNA]</scope>
    <source>
        <strain evidence="2 3">CBS 166.37</strain>
    </source>
</reference>
<keyword evidence="3" id="KW-1185">Reference proteome</keyword>
<dbReference type="GO" id="GO:0003676">
    <property type="term" value="F:nucleic acid binding"/>
    <property type="evidence" value="ECO:0007669"/>
    <property type="project" value="InterPro"/>
</dbReference>
<dbReference type="OrthoDB" id="3051850at2759"/>